<dbReference type="Proteomes" id="UP000003560">
    <property type="component" value="Unassembled WGS sequence"/>
</dbReference>
<protein>
    <submittedName>
        <fullName evidence="1">Uncharacterized protein</fullName>
    </submittedName>
</protein>
<evidence type="ECO:0000313" key="1">
    <source>
        <dbReference type="EMBL" id="EEA91343.1"/>
    </source>
</evidence>
<reference evidence="1 2" key="2">
    <citation type="submission" date="2008-10" db="EMBL/GenBank/DDBJ databases">
        <authorList>
            <person name="Fulton L."/>
            <person name="Clifton S."/>
            <person name="Fulton B."/>
            <person name="Xu J."/>
            <person name="Minx P."/>
            <person name="Pepin K.H."/>
            <person name="Johnson M."/>
            <person name="Thiruvilangam P."/>
            <person name="Bhonagiri V."/>
            <person name="Nash W.E."/>
            <person name="Mardis E.R."/>
            <person name="Wilson R.K."/>
        </authorList>
    </citation>
    <scope>NUCLEOTIDE SEQUENCE [LARGE SCALE GENOMIC DNA]</scope>
    <source>
        <strain evidence="1 2">DSM 13279</strain>
    </source>
</reference>
<accession>B6G8U5</accession>
<sequence>MLLQHSDDRFFESGLFIENHGRNLSTKLRKVCTWLLTIIIRHGGLRTNSCTYTVSHRVTRRRIV</sequence>
<reference evidence="1 2" key="1">
    <citation type="submission" date="2008-10" db="EMBL/GenBank/DDBJ databases">
        <title>Draft genome sequence of Collinsella stercoris (DSM 13279).</title>
        <authorList>
            <person name="Sudarsanam P."/>
            <person name="Ley R."/>
            <person name="Guruge J."/>
            <person name="Turnbaugh P.J."/>
            <person name="Mahowald M."/>
            <person name="Liep D."/>
            <person name="Gordon J."/>
        </authorList>
    </citation>
    <scope>NUCLEOTIDE SEQUENCE [LARGE SCALE GENOMIC DNA]</scope>
    <source>
        <strain evidence="1 2">DSM 13279</strain>
    </source>
</reference>
<organism evidence="1 2">
    <name type="scientific">Collinsella stercoris DSM 13279</name>
    <dbReference type="NCBI Taxonomy" id="445975"/>
    <lineage>
        <taxon>Bacteria</taxon>
        <taxon>Bacillati</taxon>
        <taxon>Actinomycetota</taxon>
        <taxon>Coriobacteriia</taxon>
        <taxon>Coriobacteriales</taxon>
        <taxon>Coriobacteriaceae</taxon>
        <taxon>Collinsella</taxon>
    </lineage>
</organism>
<dbReference type="STRING" id="445975.COLSTE_00485"/>
<keyword evidence="2" id="KW-1185">Reference proteome</keyword>
<dbReference type="HOGENOM" id="CLU_2859997_0_0_11"/>
<dbReference type="AlphaFoldDB" id="B6G8U5"/>
<dbReference type="EMBL" id="ABXJ01000027">
    <property type="protein sequence ID" value="EEA91343.1"/>
    <property type="molecule type" value="Genomic_DNA"/>
</dbReference>
<comment type="caution">
    <text evidence="1">The sequence shown here is derived from an EMBL/GenBank/DDBJ whole genome shotgun (WGS) entry which is preliminary data.</text>
</comment>
<proteinExistence type="predicted"/>
<name>B6G8U5_9ACTN</name>
<gene>
    <name evidence="1" type="ORF">COLSTE_00485</name>
</gene>
<evidence type="ECO:0000313" key="2">
    <source>
        <dbReference type="Proteomes" id="UP000003560"/>
    </source>
</evidence>